<organism evidence="9 10">
    <name type="scientific">Corallococcus exiguus</name>
    <dbReference type="NCBI Taxonomy" id="83462"/>
    <lineage>
        <taxon>Bacteria</taxon>
        <taxon>Pseudomonadati</taxon>
        <taxon>Myxococcota</taxon>
        <taxon>Myxococcia</taxon>
        <taxon>Myxococcales</taxon>
        <taxon>Cystobacterineae</taxon>
        <taxon>Myxococcaceae</taxon>
        <taxon>Corallococcus</taxon>
    </lineage>
</organism>
<evidence type="ECO:0000256" key="6">
    <source>
        <dbReference type="ARBA" id="ARBA00039970"/>
    </source>
</evidence>
<feature type="domain" description="PhoH-like protein" evidence="8">
    <location>
        <begin position="124"/>
        <end position="328"/>
    </location>
</feature>
<evidence type="ECO:0000256" key="2">
    <source>
        <dbReference type="ARBA" id="ARBA00010393"/>
    </source>
</evidence>
<feature type="compositionally biased region" description="Low complexity" evidence="7">
    <location>
        <begin position="333"/>
        <end position="359"/>
    </location>
</feature>
<dbReference type="InterPro" id="IPR027417">
    <property type="entry name" value="P-loop_NTPase"/>
</dbReference>
<keyword evidence="5" id="KW-0067">ATP-binding</keyword>
<keyword evidence="3" id="KW-0963">Cytoplasm</keyword>
<dbReference type="Pfam" id="PF02562">
    <property type="entry name" value="PhoH"/>
    <property type="match status" value="1"/>
</dbReference>
<evidence type="ECO:0000256" key="4">
    <source>
        <dbReference type="ARBA" id="ARBA00022741"/>
    </source>
</evidence>
<sequence>MRNPATLEVPAARAETTPTSAKVDVRDNETTQVLCGNQNENLKLMERRLGVRVGQRGTELLLSGPADAVAFAVRLVENLEGMIRAGRPVYREDVEQAIKVLGRGTESLQEVMLGTVLKSSGNRQIAPKSIAQKRYVDAIRNHDIVFGVGPAGTGKTYLAMAMAVAFLQERKVKRIILARPAVEAGEKLGFLPGDLAEKVNPYLRPLYDALHDMMAVERAQSLVEQGVVEVAPLAFMRGRTLNDAFVILDEAQNTTVEQMKMFLTRLGYNSKAVITGDVTQVDLPTGKLSGLNHARSVLKNIDGIHFSEFSDVDVVRHPLVQEVIRAYERSEASQKAAPAAREAASASEGAAPAVERTES</sequence>
<accession>A0A7X5BZ44</accession>
<proteinExistence type="inferred from homology"/>
<evidence type="ECO:0000313" key="9">
    <source>
        <dbReference type="EMBL" id="NBC45992.1"/>
    </source>
</evidence>
<dbReference type="InterPro" id="IPR003714">
    <property type="entry name" value="PhoH"/>
</dbReference>
<evidence type="ECO:0000313" key="10">
    <source>
        <dbReference type="Proteomes" id="UP000537825"/>
    </source>
</evidence>
<dbReference type="RefSeq" id="WP_139916098.1">
    <property type="nucleotide sequence ID" value="NZ_CBCSLE010000079.1"/>
</dbReference>
<evidence type="ECO:0000256" key="1">
    <source>
        <dbReference type="ARBA" id="ARBA00004496"/>
    </source>
</evidence>
<comment type="similarity">
    <text evidence="2">Belongs to the PhoH family.</text>
</comment>
<keyword evidence="10" id="KW-1185">Reference proteome</keyword>
<dbReference type="Gene3D" id="3.40.50.300">
    <property type="entry name" value="P-loop containing nucleotide triphosphate hydrolases"/>
    <property type="match status" value="1"/>
</dbReference>
<dbReference type="PANTHER" id="PTHR30473:SF1">
    <property type="entry name" value="PHOH-LIKE PROTEIN"/>
    <property type="match status" value="1"/>
</dbReference>
<dbReference type="AlphaFoldDB" id="A0A7X5BZ44"/>
<comment type="caution">
    <text evidence="9">The sequence shown here is derived from an EMBL/GenBank/DDBJ whole genome shotgun (WGS) entry which is preliminary data.</text>
</comment>
<evidence type="ECO:0000256" key="3">
    <source>
        <dbReference type="ARBA" id="ARBA00022490"/>
    </source>
</evidence>
<gene>
    <name evidence="9" type="ORF">GTZ93_40020</name>
</gene>
<dbReference type="GO" id="GO:0005829">
    <property type="term" value="C:cytosol"/>
    <property type="evidence" value="ECO:0007669"/>
    <property type="project" value="TreeGrafter"/>
</dbReference>
<protein>
    <recommendedName>
        <fullName evidence="6">PhoH-like protein</fullName>
    </recommendedName>
</protein>
<dbReference type="InterPro" id="IPR051451">
    <property type="entry name" value="PhoH2-like"/>
</dbReference>
<evidence type="ECO:0000256" key="7">
    <source>
        <dbReference type="SAM" id="MobiDB-lite"/>
    </source>
</evidence>
<dbReference type="SUPFAM" id="SSF52540">
    <property type="entry name" value="P-loop containing nucleoside triphosphate hydrolases"/>
    <property type="match status" value="1"/>
</dbReference>
<comment type="subcellular location">
    <subcellularLocation>
        <location evidence="1">Cytoplasm</location>
    </subcellularLocation>
</comment>
<dbReference type="Proteomes" id="UP000537825">
    <property type="component" value="Unassembled WGS sequence"/>
</dbReference>
<dbReference type="FunFam" id="3.40.50.300:FF:000013">
    <property type="entry name" value="PhoH family ATPase"/>
    <property type="match status" value="1"/>
</dbReference>
<feature type="region of interest" description="Disordered" evidence="7">
    <location>
        <begin position="329"/>
        <end position="359"/>
    </location>
</feature>
<dbReference type="EMBL" id="JAAAPK010000017">
    <property type="protein sequence ID" value="NBC45992.1"/>
    <property type="molecule type" value="Genomic_DNA"/>
</dbReference>
<reference evidence="9 10" key="1">
    <citation type="submission" date="2020-01" db="EMBL/GenBank/DDBJ databases">
        <title>The draft genome sequence of Corallococcus exiguus DSM 14696.</title>
        <authorList>
            <person name="Zhang X."/>
            <person name="Zhu H."/>
        </authorList>
    </citation>
    <scope>NUCLEOTIDE SEQUENCE [LARGE SCALE GENOMIC DNA]</scope>
    <source>
        <strain evidence="9 10">DSM 14696</strain>
    </source>
</reference>
<evidence type="ECO:0000259" key="8">
    <source>
        <dbReference type="Pfam" id="PF02562"/>
    </source>
</evidence>
<keyword evidence="4" id="KW-0547">Nucleotide-binding</keyword>
<dbReference type="PANTHER" id="PTHR30473">
    <property type="entry name" value="PROTEIN PHOH"/>
    <property type="match status" value="1"/>
</dbReference>
<name>A0A7X5BZ44_9BACT</name>
<evidence type="ECO:0000256" key="5">
    <source>
        <dbReference type="ARBA" id="ARBA00022840"/>
    </source>
</evidence>
<dbReference type="GO" id="GO:0005524">
    <property type="term" value="F:ATP binding"/>
    <property type="evidence" value="ECO:0007669"/>
    <property type="project" value="UniProtKB-KW"/>
</dbReference>